<evidence type="ECO:0000256" key="1">
    <source>
        <dbReference type="SAM" id="MobiDB-lite"/>
    </source>
</evidence>
<feature type="compositionally biased region" description="Acidic residues" evidence="1">
    <location>
        <begin position="24"/>
        <end position="33"/>
    </location>
</feature>
<comment type="caution">
    <text evidence="2">The sequence shown here is derived from an EMBL/GenBank/DDBJ whole genome shotgun (WGS) entry which is preliminary data.</text>
</comment>
<accession>A0AAI8VGY4</accession>
<feature type="compositionally biased region" description="Acidic residues" evidence="1">
    <location>
        <begin position="92"/>
        <end position="104"/>
    </location>
</feature>
<feature type="region of interest" description="Disordered" evidence="1">
    <location>
        <begin position="1"/>
        <end position="105"/>
    </location>
</feature>
<organism evidence="2 3">
    <name type="scientific">Anthostomella pinea</name>
    <dbReference type="NCBI Taxonomy" id="933095"/>
    <lineage>
        <taxon>Eukaryota</taxon>
        <taxon>Fungi</taxon>
        <taxon>Dikarya</taxon>
        <taxon>Ascomycota</taxon>
        <taxon>Pezizomycotina</taxon>
        <taxon>Sordariomycetes</taxon>
        <taxon>Xylariomycetidae</taxon>
        <taxon>Xylariales</taxon>
        <taxon>Xylariaceae</taxon>
        <taxon>Anthostomella</taxon>
    </lineage>
</organism>
<protein>
    <submittedName>
        <fullName evidence="2">Uu.00g121530.m01.CDS01</fullName>
    </submittedName>
</protein>
<reference evidence="2" key="1">
    <citation type="submission" date="2023-10" db="EMBL/GenBank/DDBJ databases">
        <authorList>
            <person name="Hackl T."/>
        </authorList>
    </citation>
    <scope>NUCLEOTIDE SEQUENCE</scope>
</reference>
<dbReference type="EMBL" id="CAUWAG010000007">
    <property type="protein sequence ID" value="CAJ2504759.1"/>
    <property type="molecule type" value="Genomic_DNA"/>
</dbReference>
<gene>
    <name evidence="2" type="ORF">KHLLAP_LOCUS5227</name>
</gene>
<keyword evidence="3" id="KW-1185">Reference proteome</keyword>
<dbReference type="Proteomes" id="UP001295740">
    <property type="component" value="Unassembled WGS sequence"/>
</dbReference>
<dbReference type="AlphaFoldDB" id="A0AAI8VGY4"/>
<proteinExistence type="predicted"/>
<evidence type="ECO:0000313" key="3">
    <source>
        <dbReference type="Proteomes" id="UP001295740"/>
    </source>
</evidence>
<name>A0AAI8VGY4_9PEZI</name>
<feature type="compositionally biased region" description="Polar residues" evidence="1">
    <location>
        <begin position="1"/>
        <end position="10"/>
    </location>
</feature>
<sequence>MGRTDYSSVTPYDDRPWHALCSSDGEEGEDDDINVWQDGPELPSPYDSGDEPLIGHFRDVDYTGPSKPLSDTRSKAPSEPPSEESMRKPEAEESQCTDNSEDTLDGITNSLSIASRNLTRISQFVLKLEARAGKATKEGIRQTLDATVQDNNYDRSNTDGADVDFEAEIAEIEHLTEGIWQRLYLVDRHWRRQARETSDENGKSPKLELESEPNIKAWVNIELRTNHLAPEDTCFYTVADLADGRSFRDWLKYMKKQSGFGDDPSDEAKCVDLAWRFLDRNLKVQRQVGSSKIEEFVLDLEDKHRCGEFDEALKHPKKQVEDDEDAWKAIKKYWSSRISH</sequence>
<evidence type="ECO:0000313" key="2">
    <source>
        <dbReference type="EMBL" id="CAJ2504759.1"/>
    </source>
</evidence>